<comment type="caution">
    <text evidence="1">The sequence shown here is derived from an EMBL/GenBank/DDBJ whole genome shotgun (WGS) entry which is preliminary data.</text>
</comment>
<dbReference type="RefSeq" id="WP_128322178.1">
    <property type="nucleotide sequence ID" value="NZ_QJRG01000034.1"/>
</dbReference>
<dbReference type="Proteomes" id="UP000288983">
    <property type="component" value="Unassembled WGS sequence"/>
</dbReference>
<dbReference type="OrthoDB" id="8960711at2"/>
<accession>A0A443ZW14</accession>
<proteinExistence type="predicted"/>
<reference evidence="1 2" key="1">
    <citation type="submission" date="2018-06" db="EMBL/GenBank/DDBJ databases">
        <title>Bacteria isolated from soil of Wuhan.</title>
        <authorList>
            <person name="Wei X."/>
            <person name="Chunhua H."/>
        </authorList>
    </citation>
    <scope>NUCLEOTIDE SEQUENCE [LARGE SCALE GENOMIC DNA]</scope>
    <source>
        <strain evidence="2">xwS2</strain>
    </source>
</reference>
<evidence type="ECO:0000313" key="2">
    <source>
        <dbReference type="Proteomes" id="UP000288983"/>
    </source>
</evidence>
<dbReference type="EMBL" id="QJRG01000034">
    <property type="protein sequence ID" value="RWU24965.1"/>
    <property type="molecule type" value="Genomic_DNA"/>
</dbReference>
<dbReference type="AlphaFoldDB" id="A0A443ZW14"/>
<evidence type="ECO:0000313" key="1">
    <source>
        <dbReference type="EMBL" id="RWU24965.1"/>
    </source>
</evidence>
<organism evidence="1 2">
    <name type="scientific">Pseudomonas alkylphenolica</name>
    <dbReference type="NCBI Taxonomy" id="237609"/>
    <lineage>
        <taxon>Bacteria</taxon>
        <taxon>Pseudomonadati</taxon>
        <taxon>Pseudomonadota</taxon>
        <taxon>Gammaproteobacteria</taxon>
        <taxon>Pseudomonadales</taxon>
        <taxon>Pseudomonadaceae</taxon>
        <taxon>Pseudomonas</taxon>
    </lineage>
</organism>
<name>A0A443ZW14_9PSED</name>
<sequence>MIERVLDWRNRRAWLNALPRYASQVLTPPIRQHIETTRPECWSDDFRWLPNQEEVLPAFSEKLWSYYTHAKAFHGCRPESLATYFEEGLRGQEPDRILQTFRRLYADVPTSALNKAIRLMGERRGDERGSIWLSTDDHQMIRDHGHYIISGSEYLLALAANIHVEDTWEDDYRLRLRDVGIPTILEVDIPVDLIPARERLAGARVILSHWGQRRARRLLGSSSSPGYRLSCNLPPSSIKAHYHPGRVKDFHTPFGLYINKQLKCDMCA</sequence>
<protein>
    <submittedName>
        <fullName evidence="1">Uncharacterized protein</fullName>
    </submittedName>
</protein>
<gene>
    <name evidence="1" type="ORF">DM813_04275</name>
</gene>